<feature type="active site" description="Nucleophile" evidence="4">
    <location>
        <position position="77"/>
    </location>
</feature>
<feature type="domain" description="Tryptophan synthase beta chain-like PALP" evidence="6">
    <location>
        <begin position="12"/>
        <end position="314"/>
    </location>
</feature>
<proteinExistence type="inferred from homology"/>
<dbReference type="KEGG" id="aft:BBF96_00385"/>
<dbReference type="PIRSF" id="PIRSF006278">
    <property type="entry name" value="ACCD_DCysDesulf"/>
    <property type="match status" value="1"/>
</dbReference>
<gene>
    <name evidence="7" type="ORF">BBF96_00385</name>
</gene>
<feature type="modified residue" description="N6-(pyridoxal phosphate)lysine" evidence="5">
    <location>
        <position position="50"/>
    </location>
</feature>
<evidence type="ECO:0000256" key="1">
    <source>
        <dbReference type="ARBA" id="ARBA00001933"/>
    </source>
</evidence>
<dbReference type="PANTHER" id="PTHR43780">
    <property type="entry name" value="1-AMINOCYCLOPROPANE-1-CARBOXYLATE DEAMINASE-RELATED"/>
    <property type="match status" value="1"/>
</dbReference>
<evidence type="ECO:0000313" key="7">
    <source>
        <dbReference type="EMBL" id="AZR71994.1"/>
    </source>
</evidence>
<evidence type="ECO:0000256" key="5">
    <source>
        <dbReference type="PIRSR" id="PIRSR006278-2"/>
    </source>
</evidence>
<name>A0A3S9SUN8_9FIRM</name>
<dbReference type="Pfam" id="PF00291">
    <property type="entry name" value="PALP"/>
    <property type="match status" value="1"/>
</dbReference>
<comment type="cofactor">
    <cofactor evidence="1">
        <name>pyridoxal 5'-phosphate</name>
        <dbReference type="ChEBI" id="CHEBI:597326"/>
    </cofactor>
</comment>
<evidence type="ECO:0000256" key="3">
    <source>
        <dbReference type="ARBA" id="ARBA00022898"/>
    </source>
</evidence>
<dbReference type="GO" id="GO:0019148">
    <property type="term" value="F:D-cysteine desulfhydrase activity"/>
    <property type="evidence" value="ECO:0007669"/>
    <property type="project" value="TreeGrafter"/>
</dbReference>
<protein>
    <submittedName>
        <fullName evidence="7">D-cysteine desulfhydrase</fullName>
    </submittedName>
</protein>
<keyword evidence="3 5" id="KW-0663">Pyridoxal phosphate</keyword>
<dbReference type="SUPFAM" id="SSF53686">
    <property type="entry name" value="Tryptophan synthase beta subunit-like PLP-dependent enzymes"/>
    <property type="match status" value="1"/>
</dbReference>
<accession>A0A3S9SUN8</accession>
<dbReference type="InterPro" id="IPR036052">
    <property type="entry name" value="TrpB-like_PALP_sf"/>
</dbReference>
<keyword evidence="8" id="KW-1185">Reference proteome</keyword>
<organism evidence="7 8">
    <name type="scientific">Anoxybacter fermentans</name>
    <dbReference type="NCBI Taxonomy" id="1323375"/>
    <lineage>
        <taxon>Bacteria</taxon>
        <taxon>Bacillati</taxon>
        <taxon>Bacillota</taxon>
        <taxon>Clostridia</taxon>
        <taxon>Halanaerobiales</taxon>
        <taxon>Anoxybacter</taxon>
    </lineage>
</organism>
<dbReference type="Proteomes" id="UP000267250">
    <property type="component" value="Chromosome"/>
</dbReference>
<reference evidence="7 8" key="1">
    <citation type="submission" date="2016-07" db="EMBL/GenBank/DDBJ databases">
        <title>Genome and transcriptome analysis of iron-reducing fermentative bacteria Anoxybacter fermentans.</title>
        <authorList>
            <person name="Zeng X."/>
            <person name="Shao Z."/>
        </authorList>
    </citation>
    <scope>NUCLEOTIDE SEQUENCE [LARGE SCALE GENOMIC DNA]</scope>
    <source>
        <strain evidence="7 8">DY22613</strain>
    </source>
</reference>
<dbReference type="AlphaFoldDB" id="A0A3S9SUN8"/>
<dbReference type="OrthoDB" id="9801249at2"/>
<dbReference type="NCBIfam" id="TIGR01275">
    <property type="entry name" value="ACC_deam_rel"/>
    <property type="match status" value="1"/>
</dbReference>
<dbReference type="InterPro" id="IPR001926">
    <property type="entry name" value="TrpB-like_PALP"/>
</dbReference>
<comment type="similarity">
    <text evidence="2">Belongs to the ACC deaminase/D-cysteine desulfhydrase family.</text>
</comment>
<evidence type="ECO:0000256" key="4">
    <source>
        <dbReference type="PIRSR" id="PIRSR006278-1"/>
    </source>
</evidence>
<dbReference type="GO" id="GO:1901605">
    <property type="term" value="P:alpha-amino acid metabolic process"/>
    <property type="evidence" value="ECO:0007669"/>
    <property type="project" value="UniProtKB-ARBA"/>
</dbReference>
<evidence type="ECO:0000256" key="2">
    <source>
        <dbReference type="ARBA" id="ARBA00008639"/>
    </source>
</evidence>
<dbReference type="InterPro" id="IPR005966">
    <property type="entry name" value="D-Cys_desShydrase"/>
</dbReference>
<dbReference type="EMBL" id="CP016379">
    <property type="protein sequence ID" value="AZR71994.1"/>
    <property type="molecule type" value="Genomic_DNA"/>
</dbReference>
<dbReference type="PANTHER" id="PTHR43780:SF2">
    <property type="entry name" value="1-AMINOCYCLOPROPANE-1-CARBOXYLATE DEAMINASE-RELATED"/>
    <property type="match status" value="1"/>
</dbReference>
<evidence type="ECO:0000313" key="8">
    <source>
        <dbReference type="Proteomes" id="UP000267250"/>
    </source>
</evidence>
<dbReference type="InterPro" id="IPR027278">
    <property type="entry name" value="ACCD_DCysDesulf"/>
</dbReference>
<sequence>MEKLERIPRIPLAITPTPIEAVPRFSKVLGGPEIYIKRDDNTGLAFGGNKARKLEYLMADAKVKGADVILTEGGLQSNHARMTAAAARKLGMKAVLVLKGKEIKEYQGNLLLDRILDAEIIVVDPDGSLTRREAMLKKAEELKARGMKPYVIPTGGSTGLGALGYVRCAKEIIEQSKVMGVEFDWVVHPIGSGGTQAGLIAGKKLFGGNFKVYGIAADNEDFEPEIKKIGEEIGKLLDLELTISPEEIFLNYDYFGPTYGVPSEAAIEAMKLLARTEGIIVGPVYTGKALAGLIDLIHKGKFKENEKILFVHTGGAPAIFGMDLIDRF</sequence>
<dbReference type="Gene3D" id="3.40.50.1100">
    <property type="match status" value="2"/>
</dbReference>
<dbReference type="RefSeq" id="WP_127015326.1">
    <property type="nucleotide sequence ID" value="NZ_CP016379.1"/>
</dbReference>
<evidence type="ECO:0000259" key="6">
    <source>
        <dbReference type="Pfam" id="PF00291"/>
    </source>
</evidence>